<name>A0A1R0H2Q4_9FUNG</name>
<dbReference type="Proteomes" id="UP000187455">
    <property type="component" value="Unassembled WGS sequence"/>
</dbReference>
<accession>A0A1R0H2Q4</accession>
<feature type="region of interest" description="Disordered" evidence="4">
    <location>
        <begin position="400"/>
        <end position="439"/>
    </location>
</feature>
<evidence type="ECO:0000256" key="1">
    <source>
        <dbReference type="ARBA" id="ARBA00022737"/>
    </source>
</evidence>
<evidence type="ECO:0000256" key="3">
    <source>
        <dbReference type="PROSITE-ProRule" id="PRU00023"/>
    </source>
</evidence>
<dbReference type="SMART" id="SM00248">
    <property type="entry name" value="ANK"/>
    <property type="match status" value="5"/>
</dbReference>
<feature type="compositionally biased region" description="Basic and acidic residues" evidence="4">
    <location>
        <begin position="539"/>
        <end position="549"/>
    </location>
</feature>
<dbReference type="PROSITE" id="PS50297">
    <property type="entry name" value="ANK_REP_REGION"/>
    <property type="match status" value="2"/>
</dbReference>
<feature type="region of interest" description="Disordered" evidence="4">
    <location>
        <begin position="341"/>
        <end position="362"/>
    </location>
</feature>
<dbReference type="InterPro" id="IPR036770">
    <property type="entry name" value="Ankyrin_rpt-contain_sf"/>
</dbReference>
<feature type="compositionally biased region" description="Low complexity" evidence="4">
    <location>
        <begin position="465"/>
        <end position="475"/>
    </location>
</feature>
<protein>
    <submittedName>
        <fullName evidence="5">Ankyrin repeat domain-containing protein 17</fullName>
    </submittedName>
</protein>
<dbReference type="OrthoDB" id="370884at2759"/>
<proteinExistence type="predicted"/>
<keyword evidence="2 3" id="KW-0040">ANK repeat</keyword>
<dbReference type="SUPFAM" id="SSF48403">
    <property type="entry name" value="Ankyrin repeat"/>
    <property type="match status" value="1"/>
</dbReference>
<dbReference type="PROSITE" id="PS50088">
    <property type="entry name" value="ANK_REPEAT"/>
    <property type="match status" value="2"/>
</dbReference>
<reference evidence="5 6" key="1">
    <citation type="journal article" date="2016" name="Mol. Biol. Evol.">
        <title>Genome-Wide Survey of Gut Fungi (Harpellales) Reveals the First Horizontally Transferred Ubiquitin Gene from a Mosquito Host.</title>
        <authorList>
            <person name="Wang Y."/>
            <person name="White M.M."/>
            <person name="Kvist S."/>
            <person name="Moncalvo J.M."/>
        </authorList>
    </citation>
    <scope>NUCLEOTIDE SEQUENCE [LARGE SCALE GENOMIC DNA]</scope>
    <source>
        <strain evidence="5 6">ALG-7-W6</strain>
    </source>
</reference>
<evidence type="ECO:0000313" key="6">
    <source>
        <dbReference type="Proteomes" id="UP000187455"/>
    </source>
</evidence>
<dbReference type="AlphaFoldDB" id="A0A1R0H2Q4"/>
<dbReference type="PANTHER" id="PTHR24198:SF165">
    <property type="entry name" value="ANKYRIN REPEAT-CONTAINING PROTEIN-RELATED"/>
    <property type="match status" value="1"/>
</dbReference>
<feature type="region of interest" description="Disordered" evidence="4">
    <location>
        <begin position="38"/>
        <end position="77"/>
    </location>
</feature>
<feature type="compositionally biased region" description="Polar residues" evidence="4">
    <location>
        <begin position="400"/>
        <end position="410"/>
    </location>
</feature>
<organism evidence="5 6">
    <name type="scientific">Smittium mucronatum</name>
    <dbReference type="NCBI Taxonomy" id="133383"/>
    <lineage>
        <taxon>Eukaryota</taxon>
        <taxon>Fungi</taxon>
        <taxon>Fungi incertae sedis</taxon>
        <taxon>Zoopagomycota</taxon>
        <taxon>Kickxellomycotina</taxon>
        <taxon>Harpellomycetes</taxon>
        <taxon>Harpellales</taxon>
        <taxon>Legeriomycetaceae</taxon>
        <taxon>Smittium</taxon>
    </lineage>
</organism>
<feature type="compositionally biased region" description="Polar residues" evidence="4">
    <location>
        <begin position="560"/>
        <end position="576"/>
    </location>
</feature>
<feature type="region of interest" description="Disordered" evidence="4">
    <location>
        <begin position="454"/>
        <end position="621"/>
    </location>
</feature>
<feature type="non-terminal residue" evidence="5">
    <location>
        <position position="621"/>
    </location>
</feature>
<dbReference type="EMBL" id="LSSL01000918">
    <property type="protein sequence ID" value="OLY83416.1"/>
    <property type="molecule type" value="Genomic_DNA"/>
</dbReference>
<keyword evidence="6" id="KW-1185">Reference proteome</keyword>
<sequence length="621" mass="67607">MQTASINRFVPPESVIYEDRYSPSPFLYNGSLKNSLVAFPQPESGEETTPLPPSPPQSLTKARLESPPNHINANERNLSKISIHSNSPLATETVIYRTILQICFSDDIALLERLFDPSSDNVPPFSVLTQEDGDGITPLMFSCNYGSQNVTKWMCRRKCVNLNAQDARGDTAMHYAAANGNARCIEILLVYGADSSIPNSDGIKTFQMAAFNGHLNVVKLMISFGERGINHKDNTGKTALMLASYKGHNQIVSVLLQRRGTKTKSFDNNGWSALTLAVFSGQIAVCYALLHHDFEKNALLSKSHLSKAKRIAVANGFREVSDVITHYENLASSKVSDTCFSKRSNPTHNYTPATNSKTGNSLDKPSFNCDPENVRSVAPSLFGLGINVKSQTSHNTNQFVVTPEHSNSPPNEYFTPRTGPVNPNSVVSDGLADPLLPPPLQLTRAPLEFEANTVPLSKDHPLTPPSSSSSTKSPTGAPPIPFIQVSSATFSGPYTHKSSKPPSEPNSGNPQEPSPNPKLSPTPSPKHNPSPKPLPNPKKFPESRSESIRFPEPPSRSPKLASSPNKFTESQYTPKNSPEKFPEPASSPKNFPDPFSSRKKIPATQQQPSPKKLPASQPTPN</sequence>
<feature type="repeat" description="ANK" evidence="3">
    <location>
        <begin position="235"/>
        <end position="268"/>
    </location>
</feature>
<feature type="compositionally biased region" description="Pro residues" evidence="4">
    <location>
        <begin position="512"/>
        <end position="538"/>
    </location>
</feature>
<evidence type="ECO:0000313" key="5">
    <source>
        <dbReference type="EMBL" id="OLY83416.1"/>
    </source>
</evidence>
<dbReference type="STRING" id="133383.A0A1R0H2Q4"/>
<dbReference type="Gene3D" id="1.25.40.20">
    <property type="entry name" value="Ankyrin repeat-containing domain"/>
    <property type="match status" value="1"/>
</dbReference>
<gene>
    <name evidence="5" type="ORF">AYI68_g2446</name>
</gene>
<dbReference type="Pfam" id="PF12796">
    <property type="entry name" value="Ank_2"/>
    <property type="match status" value="2"/>
</dbReference>
<evidence type="ECO:0000256" key="2">
    <source>
        <dbReference type="ARBA" id="ARBA00023043"/>
    </source>
</evidence>
<keyword evidence="1" id="KW-0677">Repeat</keyword>
<dbReference type="PANTHER" id="PTHR24198">
    <property type="entry name" value="ANKYRIN REPEAT AND PROTEIN KINASE DOMAIN-CONTAINING PROTEIN"/>
    <property type="match status" value="1"/>
</dbReference>
<comment type="caution">
    <text evidence="5">The sequence shown here is derived from an EMBL/GenBank/DDBJ whole genome shotgun (WGS) entry which is preliminary data.</text>
</comment>
<evidence type="ECO:0000256" key="4">
    <source>
        <dbReference type="SAM" id="MobiDB-lite"/>
    </source>
</evidence>
<feature type="repeat" description="ANK" evidence="3">
    <location>
        <begin position="168"/>
        <end position="200"/>
    </location>
</feature>
<dbReference type="InterPro" id="IPR002110">
    <property type="entry name" value="Ankyrin_rpt"/>
</dbReference>